<name>A0AAD7H7V3_9AGAR</name>
<keyword evidence="3" id="KW-1185">Reference proteome</keyword>
<evidence type="ECO:0000256" key="1">
    <source>
        <dbReference type="SAM" id="MobiDB-lite"/>
    </source>
</evidence>
<feature type="compositionally biased region" description="Low complexity" evidence="1">
    <location>
        <begin position="166"/>
        <end position="195"/>
    </location>
</feature>
<feature type="region of interest" description="Disordered" evidence="1">
    <location>
        <begin position="104"/>
        <end position="145"/>
    </location>
</feature>
<sequence length="415" mass="45687">MVSYDYDTRIRRDFLHWVRMPLHALLPRHPASAACIVVRLCRIVDPTRIFPWLRRSVAHHPASQYYPPVARRRHSRSAYILARLSQRGVAISGAVMILKARPAAPPAISAEEERDSRHTLSGEEEEGHQPRPHHRAPRHRRQMLTGRLKTLVLRRGRGRYHGVCYPRLSARSPSLPSSRPLSSSSTPRSRTTRSPLPNPPLLSLPPSSFSCPPFSLSIDSRPNPPPLTASSSRPPASLPLPLLLAPTLTAPRSPSHHSRLLFTIFLFLSSTSRVPFLLVSSSSLRPTPLLSAPSYRPPPRGLVFHPSLPHDSLPAPRSLLPIPSRPSLPISPPVLPPASLTFSLSIIYSRTTRSYPSIPPLLLSASSLSSSLPRPGIPPLLALHPLLRHDSLPALHPAPPASRFSSSSLRLSSLP</sequence>
<comment type="caution">
    <text evidence="2">The sequence shown here is derived from an EMBL/GenBank/DDBJ whole genome shotgun (WGS) entry which is preliminary data.</text>
</comment>
<evidence type="ECO:0000313" key="2">
    <source>
        <dbReference type="EMBL" id="KAJ7713628.1"/>
    </source>
</evidence>
<proteinExistence type="predicted"/>
<dbReference type="EMBL" id="JARJLG010000389">
    <property type="protein sequence ID" value="KAJ7713628.1"/>
    <property type="molecule type" value="Genomic_DNA"/>
</dbReference>
<accession>A0AAD7H7V3</accession>
<feature type="compositionally biased region" description="Basic residues" evidence="1">
    <location>
        <begin position="130"/>
        <end position="142"/>
    </location>
</feature>
<evidence type="ECO:0000313" key="3">
    <source>
        <dbReference type="Proteomes" id="UP001215280"/>
    </source>
</evidence>
<reference evidence="2" key="1">
    <citation type="submission" date="2023-03" db="EMBL/GenBank/DDBJ databases">
        <title>Massive genome expansion in bonnet fungi (Mycena s.s.) driven by repeated elements and novel gene families across ecological guilds.</title>
        <authorList>
            <consortium name="Lawrence Berkeley National Laboratory"/>
            <person name="Harder C.B."/>
            <person name="Miyauchi S."/>
            <person name="Viragh M."/>
            <person name="Kuo A."/>
            <person name="Thoen E."/>
            <person name="Andreopoulos B."/>
            <person name="Lu D."/>
            <person name="Skrede I."/>
            <person name="Drula E."/>
            <person name="Henrissat B."/>
            <person name="Morin E."/>
            <person name="Kohler A."/>
            <person name="Barry K."/>
            <person name="LaButti K."/>
            <person name="Morin E."/>
            <person name="Salamov A."/>
            <person name="Lipzen A."/>
            <person name="Mereny Z."/>
            <person name="Hegedus B."/>
            <person name="Baldrian P."/>
            <person name="Stursova M."/>
            <person name="Weitz H."/>
            <person name="Taylor A."/>
            <person name="Grigoriev I.V."/>
            <person name="Nagy L.G."/>
            <person name="Martin F."/>
            <person name="Kauserud H."/>
        </authorList>
    </citation>
    <scope>NUCLEOTIDE SEQUENCE</scope>
    <source>
        <strain evidence="2">CBHHK188m</strain>
    </source>
</reference>
<dbReference type="AlphaFoldDB" id="A0AAD7H7V3"/>
<protein>
    <submittedName>
        <fullName evidence="2">Uncharacterized protein</fullName>
    </submittedName>
</protein>
<feature type="compositionally biased region" description="Low complexity" evidence="1">
    <location>
        <begin position="204"/>
        <end position="217"/>
    </location>
</feature>
<feature type="region of interest" description="Disordered" evidence="1">
    <location>
        <begin position="164"/>
        <end position="236"/>
    </location>
</feature>
<gene>
    <name evidence="2" type="ORF">DFH07DRAFT_974684</name>
</gene>
<organism evidence="2 3">
    <name type="scientific">Mycena maculata</name>
    <dbReference type="NCBI Taxonomy" id="230809"/>
    <lineage>
        <taxon>Eukaryota</taxon>
        <taxon>Fungi</taxon>
        <taxon>Dikarya</taxon>
        <taxon>Basidiomycota</taxon>
        <taxon>Agaricomycotina</taxon>
        <taxon>Agaricomycetes</taxon>
        <taxon>Agaricomycetidae</taxon>
        <taxon>Agaricales</taxon>
        <taxon>Marasmiineae</taxon>
        <taxon>Mycenaceae</taxon>
        <taxon>Mycena</taxon>
    </lineage>
</organism>
<dbReference type="Proteomes" id="UP001215280">
    <property type="component" value="Unassembled WGS sequence"/>
</dbReference>